<dbReference type="Proteomes" id="UP001175227">
    <property type="component" value="Unassembled WGS sequence"/>
</dbReference>
<name>A0AA39PJD1_9AGAR</name>
<evidence type="ECO:0000313" key="2">
    <source>
        <dbReference type="EMBL" id="KAK0484639.1"/>
    </source>
</evidence>
<dbReference type="SUPFAM" id="SSF49482">
    <property type="entry name" value="Aromatic compound dioxygenase"/>
    <property type="match status" value="1"/>
</dbReference>
<organism evidence="2 3">
    <name type="scientific">Armillaria novae-zelandiae</name>
    <dbReference type="NCBI Taxonomy" id="153914"/>
    <lineage>
        <taxon>Eukaryota</taxon>
        <taxon>Fungi</taxon>
        <taxon>Dikarya</taxon>
        <taxon>Basidiomycota</taxon>
        <taxon>Agaricomycotina</taxon>
        <taxon>Agaricomycetes</taxon>
        <taxon>Agaricomycetidae</taxon>
        <taxon>Agaricales</taxon>
        <taxon>Marasmiineae</taxon>
        <taxon>Physalacriaceae</taxon>
        <taxon>Armillaria</taxon>
    </lineage>
</organism>
<dbReference type="PANTHER" id="PTHR34315">
    <property type="match status" value="1"/>
</dbReference>
<protein>
    <submittedName>
        <fullName evidence="2">Aromatic compound dioxygenase</fullName>
    </submittedName>
</protein>
<evidence type="ECO:0000313" key="3">
    <source>
        <dbReference type="Proteomes" id="UP001175227"/>
    </source>
</evidence>
<reference evidence="2" key="1">
    <citation type="submission" date="2023-06" db="EMBL/GenBank/DDBJ databases">
        <authorList>
            <consortium name="Lawrence Berkeley National Laboratory"/>
            <person name="Ahrendt S."/>
            <person name="Sahu N."/>
            <person name="Indic B."/>
            <person name="Wong-Bajracharya J."/>
            <person name="Merenyi Z."/>
            <person name="Ke H.-M."/>
            <person name="Monk M."/>
            <person name="Kocsube S."/>
            <person name="Drula E."/>
            <person name="Lipzen A."/>
            <person name="Balint B."/>
            <person name="Henrissat B."/>
            <person name="Andreopoulos B."/>
            <person name="Martin F.M."/>
            <person name="Harder C.B."/>
            <person name="Rigling D."/>
            <person name="Ford K.L."/>
            <person name="Foster G.D."/>
            <person name="Pangilinan J."/>
            <person name="Papanicolaou A."/>
            <person name="Barry K."/>
            <person name="LaButti K."/>
            <person name="Viragh M."/>
            <person name="Koriabine M."/>
            <person name="Yan M."/>
            <person name="Riley R."/>
            <person name="Champramary S."/>
            <person name="Plett K.L."/>
            <person name="Tsai I.J."/>
            <person name="Slot J."/>
            <person name="Sipos G."/>
            <person name="Plett J."/>
            <person name="Nagy L.G."/>
            <person name="Grigoriev I.V."/>
        </authorList>
    </citation>
    <scope>NUCLEOTIDE SEQUENCE</scope>
    <source>
        <strain evidence="2">ICMP 16352</strain>
    </source>
</reference>
<sequence length="318" mass="34504">MLWKSLTVLVLSAFAAAHGTHQHRRQTTRDLSHCARSLQQTKAKRSPDLSRRMDLIHGDKSVVKRSTLEQRAIFTELANNTCVIDPEVTSGPYHIDGELYRRDIRDGGIDPDTMQYTLPTKDDGTTDDLTFLRGWQISDENGIAEFLTIFPGWYSPRAVHVHVIAHIDAALADNGTLVGGEQVHVGQLFFDEDLTYAIHNTSPYTGHSQARRPSNDHDQVYPQSNTTAWYPVVEIAQLGDSYDDGLLGYITIAVSTTGNTMTSDPGLHTGGGSNPTNTIAASLYPSASAHDASQLAVEASATSLQAAFSSAVAALGKV</sequence>
<comment type="caution">
    <text evidence="2">The sequence shown here is derived from an EMBL/GenBank/DDBJ whole genome shotgun (WGS) entry which is preliminary data.</text>
</comment>
<keyword evidence="2" id="KW-0223">Dioxygenase</keyword>
<keyword evidence="3" id="KW-1185">Reference proteome</keyword>
<dbReference type="PANTHER" id="PTHR34315:SF1">
    <property type="entry name" value="INTRADIOL RING-CLEAVAGE DIOXYGENASES DOMAIN-CONTAINING PROTEIN-RELATED"/>
    <property type="match status" value="1"/>
</dbReference>
<evidence type="ECO:0000256" key="1">
    <source>
        <dbReference type="SAM" id="SignalP"/>
    </source>
</evidence>
<feature type="chain" id="PRO_5041326868" evidence="1">
    <location>
        <begin position="18"/>
        <end position="318"/>
    </location>
</feature>
<gene>
    <name evidence="2" type="ORF">IW261DRAFT_1668310</name>
</gene>
<dbReference type="InterPro" id="IPR015889">
    <property type="entry name" value="Intradiol_dOase_core"/>
</dbReference>
<accession>A0AA39PJD1</accession>
<proteinExistence type="predicted"/>
<dbReference type="GO" id="GO:0016702">
    <property type="term" value="F:oxidoreductase activity, acting on single donors with incorporation of molecular oxygen, incorporation of two atoms of oxygen"/>
    <property type="evidence" value="ECO:0007669"/>
    <property type="project" value="InterPro"/>
</dbReference>
<dbReference type="AlphaFoldDB" id="A0AA39PJD1"/>
<keyword evidence="1" id="KW-0732">Signal</keyword>
<dbReference type="Gene3D" id="2.60.130.10">
    <property type="entry name" value="Aromatic compound dioxygenase"/>
    <property type="match status" value="1"/>
</dbReference>
<feature type="signal peptide" evidence="1">
    <location>
        <begin position="1"/>
        <end position="17"/>
    </location>
</feature>
<dbReference type="GO" id="GO:0005506">
    <property type="term" value="F:iron ion binding"/>
    <property type="evidence" value="ECO:0007669"/>
    <property type="project" value="InterPro"/>
</dbReference>
<keyword evidence="2" id="KW-0560">Oxidoreductase</keyword>
<dbReference type="EMBL" id="JAUEPR010000005">
    <property type="protein sequence ID" value="KAK0484639.1"/>
    <property type="molecule type" value="Genomic_DNA"/>
</dbReference>